<keyword evidence="1" id="KW-0732">Signal</keyword>
<sequence length="400" mass="44186">MRILLAISALLILSTSCKKAFSETNDADSLAVLSFETPYVTNDSVNQKVPKVDGIPLIEDQKNYTVTSVVEGLNNPWGMDWLPNGDLIYTEKEGKMFRFDGTTSIEIQNVPEVYIRGQGGLLDVMVHPDFDANNIIFISYASSTGDEDGGNTAIASAVLNNDELTNLKVLYKAVPNTKKGQHFGSRFAWGNDNKLYFSIGERGERDVNPQDITRDGGKIYRINDDGSIPEDNPFVGITDAITAAYTYGNRNPQGLLKHPVTGEIIAHEHGPRGGDEINIIKAGVNYGWPIISYGINYSGSKFTEITEKEGMAQPIYYWVPSIAPSGFAVINDVSYGDWNGNFLVGSLKFQYLEMLYMDGHQVTKREKLVDGLGRLRNVKIGPDNQIYIGVEGKGIYKISR</sequence>
<dbReference type="SUPFAM" id="SSF50952">
    <property type="entry name" value="Soluble quinoprotein glucose dehydrogenase"/>
    <property type="match status" value="1"/>
</dbReference>
<evidence type="ECO:0000313" key="3">
    <source>
        <dbReference type="EMBL" id="PRP66882.1"/>
    </source>
</evidence>
<dbReference type="Gene3D" id="2.120.10.30">
    <property type="entry name" value="TolB, C-terminal domain"/>
    <property type="match status" value="1"/>
</dbReference>
<feature type="chain" id="PRO_5015654088" description="Glucose/Sorbosone dehydrogenase domain-containing protein" evidence="1">
    <location>
        <begin position="21"/>
        <end position="400"/>
    </location>
</feature>
<evidence type="ECO:0000259" key="2">
    <source>
        <dbReference type="Pfam" id="PF07995"/>
    </source>
</evidence>
<organism evidence="3 4">
    <name type="scientific">Nonlabens agnitus</name>
    <dbReference type="NCBI Taxonomy" id="870484"/>
    <lineage>
        <taxon>Bacteria</taxon>
        <taxon>Pseudomonadati</taxon>
        <taxon>Bacteroidota</taxon>
        <taxon>Flavobacteriia</taxon>
        <taxon>Flavobacteriales</taxon>
        <taxon>Flavobacteriaceae</taxon>
        <taxon>Nonlabens</taxon>
    </lineage>
</organism>
<dbReference type="PANTHER" id="PTHR19328:SF75">
    <property type="entry name" value="ALDOSE SUGAR DEHYDROGENASE YLII"/>
    <property type="match status" value="1"/>
</dbReference>
<dbReference type="PROSITE" id="PS51257">
    <property type="entry name" value="PROKAR_LIPOPROTEIN"/>
    <property type="match status" value="1"/>
</dbReference>
<accession>A0A2S9WTS0</accession>
<dbReference type="RefSeq" id="WP_105982666.1">
    <property type="nucleotide sequence ID" value="NZ_MQUC01000003.1"/>
</dbReference>
<keyword evidence="4" id="KW-1185">Reference proteome</keyword>
<dbReference type="OrthoDB" id="9770043at2"/>
<name>A0A2S9WTS0_9FLAO</name>
<feature type="signal peptide" evidence="1">
    <location>
        <begin position="1"/>
        <end position="20"/>
    </location>
</feature>
<dbReference type="PANTHER" id="PTHR19328">
    <property type="entry name" value="HEDGEHOG-INTERACTING PROTEIN"/>
    <property type="match status" value="1"/>
</dbReference>
<reference evidence="3 4" key="1">
    <citation type="submission" date="2016-11" db="EMBL/GenBank/DDBJ databases">
        <title>Trade-off between light-utilization and light-protection in marine flavobacteria.</title>
        <authorList>
            <person name="Kumagai Y."/>
        </authorList>
    </citation>
    <scope>NUCLEOTIDE SEQUENCE [LARGE SCALE GENOMIC DNA]</scope>
    <source>
        <strain evidence="3 4">JCM 17109</strain>
    </source>
</reference>
<dbReference type="Proteomes" id="UP000239532">
    <property type="component" value="Unassembled WGS sequence"/>
</dbReference>
<protein>
    <recommendedName>
        <fullName evidence="2">Glucose/Sorbosone dehydrogenase domain-containing protein</fullName>
    </recommendedName>
</protein>
<dbReference type="Pfam" id="PF07995">
    <property type="entry name" value="GSDH"/>
    <property type="match status" value="1"/>
</dbReference>
<dbReference type="EMBL" id="MQUC01000003">
    <property type="protein sequence ID" value="PRP66882.1"/>
    <property type="molecule type" value="Genomic_DNA"/>
</dbReference>
<evidence type="ECO:0000313" key="4">
    <source>
        <dbReference type="Proteomes" id="UP000239532"/>
    </source>
</evidence>
<dbReference type="InterPro" id="IPR011041">
    <property type="entry name" value="Quinoprot_gluc/sorb_DH_b-prop"/>
</dbReference>
<proteinExistence type="predicted"/>
<dbReference type="InterPro" id="IPR011042">
    <property type="entry name" value="6-blade_b-propeller_TolB-like"/>
</dbReference>
<feature type="domain" description="Glucose/Sorbosone dehydrogenase" evidence="2">
    <location>
        <begin position="73"/>
        <end position="392"/>
    </location>
</feature>
<gene>
    <name evidence="3" type="ORF">BST86_07105</name>
</gene>
<comment type="caution">
    <text evidence="3">The sequence shown here is derived from an EMBL/GenBank/DDBJ whole genome shotgun (WGS) entry which is preliminary data.</text>
</comment>
<evidence type="ECO:0000256" key="1">
    <source>
        <dbReference type="SAM" id="SignalP"/>
    </source>
</evidence>
<dbReference type="AlphaFoldDB" id="A0A2S9WTS0"/>
<dbReference type="InterPro" id="IPR012938">
    <property type="entry name" value="Glc/Sorbosone_DH"/>
</dbReference>